<evidence type="ECO:0000259" key="2">
    <source>
        <dbReference type="PROSITE" id="PS50943"/>
    </source>
</evidence>
<dbReference type="Gene3D" id="1.10.260.40">
    <property type="entry name" value="lambda repressor-like DNA-binding domains"/>
    <property type="match status" value="1"/>
</dbReference>
<dbReference type="CDD" id="cd00093">
    <property type="entry name" value="HTH_XRE"/>
    <property type="match status" value="1"/>
</dbReference>
<sequence length="156" mass="17992">MKKYLGSNLRYLREKNGLTGAKLAEMLGVHESTINYYEKGKRYPSPRTAQSVADLFQISVYALCNTDLEITVETELLHNSTSLMGYVIEYSEKDAFEPAGEPKKVLCTQNRLVWILERNMTYTVWSAYRCDLSHYVQNNPDIPYFRKAGMLSDDEK</sequence>
<name>A0AAP2UQ59_CLOIN</name>
<reference evidence="4 5" key="1">
    <citation type="submission" date="2020-02" db="EMBL/GenBank/DDBJ databases">
        <authorList>
            <person name="Kociolek L.K."/>
            <person name="Ozer E.A."/>
        </authorList>
    </citation>
    <scope>NUCLEOTIDE SEQUENCE [LARGE SCALE GENOMIC DNA]</scope>
    <source>
        <strain evidence="4 5">ATCC 14501</strain>
    </source>
</reference>
<evidence type="ECO:0000313" key="6">
    <source>
        <dbReference type="Proteomes" id="UP001203972"/>
    </source>
</evidence>
<dbReference type="EMBL" id="JAKTMA010000028">
    <property type="protein sequence ID" value="MCR0234093.1"/>
    <property type="molecule type" value="Genomic_DNA"/>
</dbReference>
<evidence type="ECO:0000313" key="5">
    <source>
        <dbReference type="Proteomes" id="UP000503330"/>
    </source>
</evidence>
<evidence type="ECO:0000256" key="1">
    <source>
        <dbReference type="ARBA" id="ARBA00023125"/>
    </source>
</evidence>
<dbReference type="SMART" id="SM00530">
    <property type="entry name" value="HTH_XRE"/>
    <property type="match status" value="1"/>
</dbReference>
<dbReference type="Pfam" id="PF01381">
    <property type="entry name" value="HTH_3"/>
    <property type="match status" value="1"/>
</dbReference>
<evidence type="ECO:0000313" key="4">
    <source>
        <dbReference type="EMBL" id="QJA03960.1"/>
    </source>
</evidence>
<gene>
    <name evidence="4" type="ORF">G4D54_16685</name>
    <name evidence="3" type="ORF">MKC95_15070</name>
</gene>
<reference evidence="3" key="2">
    <citation type="journal article" date="2022" name="Clin. Infect. Dis.">
        <title>Association between Clostridium innocuum and antibiotic-associated diarrhea in adults and children: A cross-sectional study and comparative genomics analysis.</title>
        <authorList>
            <person name="Cherny K.E."/>
            <person name="Muscat E.B."/>
            <person name="Balaji A."/>
            <person name="Mukherjee J."/>
            <person name="Ozer E.A."/>
            <person name="Angarone M.P."/>
            <person name="Hauser A.R."/>
            <person name="Sichel J.S."/>
            <person name="Amponsah E."/>
            <person name="Kociolek L.K."/>
        </authorList>
    </citation>
    <scope>NUCLEOTIDE SEQUENCE</scope>
    <source>
        <strain evidence="3">NU1-AC-029v</strain>
    </source>
</reference>
<dbReference type="GeneID" id="61927208"/>
<dbReference type="AlphaFoldDB" id="A0AAP2UQ59"/>
<dbReference type="Proteomes" id="UP000503330">
    <property type="component" value="Chromosome"/>
</dbReference>
<organism evidence="3 6">
    <name type="scientific">Clostridium innocuum</name>
    <dbReference type="NCBI Taxonomy" id="1522"/>
    <lineage>
        <taxon>Bacteria</taxon>
        <taxon>Bacillati</taxon>
        <taxon>Bacillota</taxon>
        <taxon>Clostridia</taxon>
        <taxon>Eubacteriales</taxon>
        <taxon>Clostridiaceae</taxon>
        <taxon>Clostridium</taxon>
    </lineage>
</organism>
<dbReference type="EMBL" id="CP048838">
    <property type="protein sequence ID" value="QJA03960.1"/>
    <property type="molecule type" value="Genomic_DNA"/>
</dbReference>
<dbReference type="GO" id="GO:0003677">
    <property type="term" value="F:DNA binding"/>
    <property type="evidence" value="ECO:0007669"/>
    <property type="project" value="UniProtKB-KW"/>
</dbReference>
<keyword evidence="1" id="KW-0238">DNA-binding</keyword>
<evidence type="ECO:0000313" key="3">
    <source>
        <dbReference type="EMBL" id="MCR0234093.1"/>
    </source>
</evidence>
<dbReference type="InterPro" id="IPR010982">
    <property type="entry name" value="Lambda_DNA-bd_dom_sf"/>
</dbReference>
<dbReference type="RefSeq" id="WP_002605734.1">
    <property type="nucleotide sequence ID" value="NZ_BAAACC010000033.1"/>
</dbReference>
<dbReference type="PANTHER" id="PTHR46558">
    <property type="entry name" value="TRACRIPTIONAL REGULATORY PROTEIN-RELATED-RELATED"/>
    <property type="match status" value="1"/>
</dbReference>
<dbReference type="SUPFAM" id="SSF47413">
    <property type="entry name" value="lambda repressor-like DNA-binding domains"/>
    <property type="match status" value="1"/>
</dbReference>
<dbReference type="Proteomes" id="UP001203972">
    <property type="component" value="Unassembled WGS sequence"/>
</dbReference>
<dbReference type="PANTHER" id="PTHR46558:SF4">
    <property type="entry name" value="DNA-BIDING PHAGE PROTEIN"/>
    <property type="match status" value="1"/>
</dbReference>
<feature type="domain" description="HTH cro/C1-type" evidence="2">
    <location>
        <begin position="9"/>
        <end position="63"/>
    </location>
</feature>
<protein>
    <submittedName>
        <fullName evidence="3">Helix-turn-helix domain-containing protein</fullName>
    </submittedName>
    <submittedName>
        <fullName evidence="4">Helix-turn-helix transcriptional regulator</fullName>
    </submittedName>
</protein>
<accession>A0AAP2UQ59</accession>
<dbReference type="PROSITE" id="PS50943">
    <property type="entry name" value="HTH_CROC1"/>
    <property type="match status" value="1"/>
</dbReference>
<dbReference type="InterPro" id="IPR001387">
    <property type="entry name" value="Cro/C1-type_HTH"/>
</dbReference>
<proteinExistence type="predicted"/>